<proteinExistence type="predicted"/>
<dbReference type="Proteomes" id="UP000094626">
    <property type="component" value="Chromosome"/>
</dbReference>
<organism evidence="1 2">
    <name type="scientific">Novosphingobium resinovorum</name>
    <dbReference type="NCBI Taxonomy" id="158500"/>
    <lineage>
        <taxon>Bacteria</taxon>
        <taxon>Pseudomonadati</taxon>
        <taxon>Pseudomonadota</taxon>
        <taxon>Alphaproteobacteria</taxon>
        <taxon>Sphingomonadales</taxon>
        <taxon>Sphingomonadaceae</taxon>
        <taxon>Novosphingobium</taxon>
    </lineage>
</organism>
<dbReference type="KEGG" id="nre:BES08_09000"/>
<accession>A0A1D8A431</accession>
<reference evidence="2" key="1">
    <citation type="journal article" date="2017" name="J. Biotechnol.">
        <title>Complete genome sequence of Novosphingobium resinovorum SA1, a versatile xenobiotic-degrading bacterium capable of utilizing sulfanilic acid.</title>
        <authorList>
            <person name="Hegedus B."/>
            <person name="Kos P.B."/>
            <person name="Balint B."/>
            <person name="Maroti G."/>
            <person name="Gan H.M."/>
            <person name="Perei K."/>
            <person name="Rakhely G."/>
        </authorList>
    </citation>
    <scope>NUCLEOTIDE SEQUENCE [LARGE SCALE GENOMIC DNA]</scope>
    <source>
        <strain evidence="2">SA1</strain>
    </source>
</reference>
<keyword evidence="2" id="KW-1185">Reference proteome</keyword>
<protein>
    <submittedName>
        <fullName evidence="1">Uncharacterized protein</fullName>
    </submittedName>
</protein>
<gene>
    <name evidence="1" type="ORF">BES08_09000</name>
</gene>
<name>A0A1D8A431_9SPHN</name>
<dbReference type="AlphaFoldDB" id="A0A1D8A431"/>
<evidence type="ECO:0000313" key="1">
    <source>
        <dbReference type="EMBL" id="AOR76867.1"/>
    </source>
</evidence>
<sequence>MTDYSADFALNSNLAYLANVIIDPSQTAEADKLFFVSGALIDETHGAAFNYTHEPERLDLLHDGATVSFTAQDRVQGLTYALYEKDQRANQLLLTSLGLPAQPRYTALTMWRAARTITDTDGTAHPAYQYRVALMGSPSSPSDPLPDSLGYTGGVTLYGGIPGTRKLELSNIPGNDREVYWSYTPSSTFIFGSIPLSIIEDRTQVQIGLLAAEGRFDRATNSWSGTLVDQVNGFRGTFLGRNFGPNRAELAIVFEFSRDSDGSRYVGHYIGRRP</sequence>
<dbReference type="EMBL" id="CP017075">
    <property type="protein sequence ID" value="AOR76867.1"/>
    <property type="molecule type" value="Genomic_DNA"/>
</dbReference>
<evidence type="ECO:0000313" key="2">
    <source>
        <dbReference type="Proteomes" id="UP000094626"/>
    </source>
</evidence>